<evidence type="ECO:0000259" key="5">
    <source>
        <dbReference type="Pfam" id="PF00884"/>
    </source>
</evidence>
<dbReference type="PANTHER" id="PTHR42693">
    <property type="entry name" value="ARYLSULFATASE FAMILY MEMBER"/>
    <property type="match status" value="1"/>
</dbReference>
<gene>
    <name evidence="6" type="ORF">ACFQ2I_11355</name>
</gene>
<evidence type="ECO:0000256" key="3">
    <source>
        <dbReference type="ARBA" id="ARBA00022801"/>
    </source>
</evidence>
<dbReference type="InterPro" id="IPR017850">
    <property type="entry name" value="Alkaline_phosphatase_core_sf"/>
</dbReference>
<keyword evidence="4" id="KW-0106">Calcium</keyword>
<keyword evidence="3" id="KW-0378">Hydrolase</keyword>
<dbReference type="InterPro" id="IPR000917">
    <property type="entry name" value="Sulfatase_N"/>
</dbReference>
<dbReference type="RefSeq" id="WP_377564309.1">
    <property type="nucleotide sequence ID" value="NZ_JBHTJZ010000012.1"/>
</dbReference>
<evidence type="ECO:0000256" key="4">
    <source>
        <dbReference type="ARBA" id="ARBA00022837"/>
    </source>
</evidence>
<sequence length="497" mass="55797">MKKPNVIFILADDMSYADIGCYGQTIIKTPHIDQLAAEGMRFTQCYAGASICGPSRCSLMTGKHMGHARIRDNSARLESGTYCESLKQEDLTVAEVMKQAGYTTGLVGKWGIGEPGTEGIPNRKGFDYAVGFWNQIRAHSYYPEYVWKNDQAVLLEGNIGFDMNRLYLHNKAHYLNDQYPNEYDEEGNYIPSGVKDPSLAVNTHDLCTSEALGFIQRHAEEPFFLYLAYQNPHGPLVVPSLAPYTDADFPSQKHKEWAALITRMDTDIGQIMNLLQELGLDENTIVMFGSDNGYSAWGYFGLNQDETVPFFDHRGPFRGGKFSLYEGGLRVPFIARWPGQIPSGTVSEHVWAFWDVLPTFAELAGVKPAGEYDGISFLQALRGKSAPEHDFLYWELGHAQAVRLGNWKAYREHPLQPTQLYDLSKDEGELIDLSADYPEVVCQAEGIMKSARTDSPIFTNPGETSQQELSKRAGLVPNGWSYDSPEHLKWLDDLDRL</sequence>
<reference evidence="7" key="1">
    <citation type="journal article" date="2019" name="Int. J. Syst. Evol. Microbiol.">
        <title>The Global Catalogue of Microorganisms (GCM) 10K type strain sequencing project: providing services to taxonomists for standard genome sequencing and annotation.</title>
        <authorList>
            <consortium name="The Broad Institute Genomics Platform"/>
            <consortium name="The Broad Institute Genome Sequencing Center for Infectious Disease"/>
            <person name="Wu L."/>
            <person name="Ma J."/>
        </authorList>
    </citation>
    <scope>NUCLEOTIDE SEQUENCE [LARGE SCALE GENOMIC DNA]</scope>
    <source>
        <strain evidence="7">CCUG 59129</strain>
    </source>
</reference>
<dbReference type="InterPro" id="IPR024607">
    <property type="entry name" value="Sulfatase_CS"/>
</dbReference>
<protein>
    <submittedName>
        <fullName evidence="6">Arylsulfatase</fullName>
    </submittedName>
</protein>
<proteinExistence type="inferred from homology"/>
<dbReference type="Gene3D" id="3.30.1120.10">
    <property type="match status" value="1"/>
</dbReference>
<dbReference type="SUPFAM" id="SSF53649">
    <property type="entry name" value="Alkaline phosphatase-like"/>
    <property type="match status" value="1"/>
</dbReference>
<keyword evidence="7" id="KW-1185">Reference proteome</keyword>
<feature type="domain" description="Sulfatase N-terminal" evidence="5">
    <location>
        <begin position="4"/>
        <end position="366"/>
    </location>
</feature>
<evidence type="ECO:0000313" key="7">
    <source>
        <dbReference type="Proteomes" id="UP001596989"/>
    </source>
</evidence>
<dbReference type="Proteomes" id="UP001596989">
    <property type="component" value="Unassembled WGS sequence"/>
</dbReference>
<dbReference type="Pfam" id="PF00884">
    <property type="entry name" value="Sulfatase"/>
    <property type="match status" value="1"/>
</dbReference>
<keyword evidence="2" id="KW-0479">Metal-binding</keyword>
<comment type="caution">
    <text evidence="6">The sequence shown here is derived from an EMBL/GenBank/DDBJ whole genome shotgun (WGS) entry which is preliminary data.</text>
</comment>
<dbReference type="PROSITE" id="PS00523">
    <property type="entry name" value="SULFATASE_1"/>
    <property type="match status" value="1"/>
</dbReference>
<organism evidence="6 7">
    <name type="scientific">Paenibacillus chungangensis</name>
    <dbReference type="NCBI Taxonomy" id="696535"/>
    <lineage>
        <taxon>Bacteria</taxon>
        <taxon>Bacillati</taxon>
        <taxon>Bacillota</taxon>
        <taxon>Bacilli</taxon>
        <taxon>Bacillales</taxon>
        <taxon>Paenibacillaceae</taxon>
        <taxon>Paenibacillus</taxon>
    </lineage>
</organism>
<dbReference type="Gene3D" id="3.40.720.10">
    <property type="entry name" value="Alkaline Phosphatase, subunit A"/>
    <property type="match status" value="1"/>
</dbReference>
<evidence type="ECO:0000256" key="1">
    <source>
        <dbReference type="ARBA" id="ARBA00008779"/>
    </source>
</evidence>
<evidence type="ECO:0000256" key="2">
    <source>
        <dbReference type="ARBA" id="ARBA00022723"/>
    </source>
</evidence>
<dbReference type="InterPro" id="IPR050738">
    <property type="entry name" value="Sulfatase"/>
</dbReference>
<dbReference type="EMBL" id="JBHTJZ010000012">
    <property type="protein sequence ID" value="MFD0959991.1"/>
    <property type="molecule type" value="Genomic_DNA"/>
</dbReference>
<evidence type="ECO:0000313" key="6">
    <source>
        <dbReference type="EMBL" id="MFD0959991.1"/>
    </source>
</evidence>
<accession>A0ABW3HR77</accession>
<dbReference type="CDD" id="cd16145">
    <property type="entry name" value="ARS_like"/>
    <property type="match status" value="1"/>
</dbReference>
<comment type="similarity">
    <text evidence="1">Belongs to the sulfatase family.</text>
</comment>
<name>A0ABW3HR77_9BACL</name>
<dbReference type="PANTHER" id="PTHR42693:SF53">
    <property type="entry name" value="ENDO-4-O-SULFATASE"/>
    <property type="match status" value="1"/>
</dbReference>